<dbReference type="GeneTree" id="ENSGT01030000234540"/>
<dbReference type="PANTHER" id="PTHR12080">
    <property type="entry name" value="SIGNALING LYMPHOCYTIC ACTIVATION MOLECULE"/>
    <property type="match status" value="1"/>
</dbReference>
<comment type="subcellular location">
    <subcellularLocation>
        <location evidence="1">Membrane</location>
    </subcellularLocation>
</comment>
<evidence type="ECO:0000256" key="5">
    <source>
        <dbReference type="SAM" id="SignalP"/>
    </source>
</evidence>
<dbReference type="InterPro" id="IPR013783">
    <property type="entry name" value="Ig-like_fold"/>
</dbReference>
<organism evidence="6 7">
    <name type="scientific">Aquila chrysaetos chrysaetos</name>
    <dbReference type="NCBI Taxonomy" id="223781"/>
    <lineage>
        <taxon>Eukaryota</taxon>
        <taxon>Metazoa</taxon>
        <taxon>Chordata</taxon>
        <taxon>Craniata</taxon>
        <taxon>Vertebrata</taxon>
        <taxon>Euteleostomi</taxon>
        <taxon>Archelosauria</taxon>
        <taxon>Archosauria</taxon>
        <taxon>Dinosauria</taxon>
        <taxon>Saurischia</taxon>
        <taxon>Theropoda</taxon>
        <taxon>Coelurosauria</taxon>
        <taxon>Aves</taxon>
        <taxon>Neognathae</taxon>
        <taxon>Neoaves</taxon>
        <taxon>Telluraves</taxon>
        <taxon>Accipitrimorphae</taxon>
        <taxon>Accipitriformes</taxon>
        <taxon>Accipitridae</taxon>
        <taxon>Accipitrinae</taxon>
        <taxon>Aquila</taxon>
    </lineage>
</organism>
<protein>
    <recommendedName>
        <fullName evidence="8">Immunoglobulin V-set domain-containing protein</fullName>
    </recommendedName>
</protein>
<sequence length="255" mass="28010">AAGVARRVATQCPLLVTLTLLTQGQQPWAQPQQVNGVLGVSVLLSPALPPNKMVKEIEWSFSNGDGASIRVAEFGPGSFEHPNPKDRFKDELEMFNKTALKIRALERGDSGVYGARIKLQPALVEDPFFNLFISEPLPDPEIQSWLLSRSPMWCHLMLWCHIPSGSRGGVRVHPLCSSVLRVGVQPSSPNTTLTCRVWHDLEERSQSIDLASMCWSGGEGSMEGSEGRGPSQQLFPARLWGSDRSSSSAWCFPKS</sequence>
<feature type="chain" id="PRO_5025394138" description="Immunoglobulin V-set domain-containing protein" evidence="5">
    <location>
        <begin position="25"/>
        <end position="255"/>
    </location>
</feature>
<dbReference type="InParanoid" id="A0A663DPW7"/>
<keyword evidence="4" id="KW-0325">Glycoprotein</keyword>
<name>A0A663DPW7_AQUCH</name>
<dbReference type="Proteomes" id="UP000472275">
    <property type="component" value="Chromosome 9"/>
</dbReference>
<accession>A0A663DPW7</accession>
<evidence type="ECO:0000256" key="3">
    <source>
        <dbReference type="ARBA" id="ARBA00023136"/>
    </source>
</evidence>
<evidence type="ECO:0008006" key="8">
    <source>
        <dbReference type="Google" id="ProtNLM"/>
    </source>
</evidence>
<feature type="signal peptide" evidence="5">
    <location>
        <begin position="1"/>
        <end position="24"/>
    </location>
</feature>
<dbReference type="GO" id="GO:0016020">
    <property type="term" value="C:membrane"/>
    <property type="evidence" value="ECO:0007669"/>
    <property type="project" value="UniProtKB-SubCell"/>
</dbReference>
<proteinExistence type="predicted"/>
<evidence type="ECO:0000313" key="6">
    <source>
        <dbReference type="Ensembl" id="ENSACCP00020001774.1"/>
    </source>
</evidence>
<keyword evidence="3" id="KW-0472">Membrane</keyword>
<dbReference type="Gene3D" id="2.60.40.10">
    <property type="entry name" value="Immunoglobulins"/>
    <property type="match status" value="1"/>
</dbReference>
<dbReference type="Ensembl" id="ENSACCT00020001827.1">
    <property type="protein sequence ID" value="ENSACCP00020001774.1"/>
    <property type="gene ID" value="ENSACCG00020001228.1"/>
</dbReference>
<evidence type="ECO:0000256" key="4">
    <source>
        <dbReference type="ARBA" id="ARBA00023180"/>
    </source>
</evidence>
<dbReference type="InterPro" id="IPR015631">
    <property type="entry name" value="CD2/SLAM_rcpt"/>
</dbReference>
<evidence type="ECO:0000256" key="1">
    <source>
        <dbReference type="ARBA" id="ARBA00004370"/>
    </source>
</evidence>
<reference evidence="6" key="2">
    <citation type="submission" date="2025-09" db="UniProtKB">
        <authorList>
            <consortium name="Ensembl"/>
        </authorList>
    </citation>
    <scope>IDENTIFICATION</scope>
</reference>
<dbReference type="AlphaFoldDB" id="A0A663DPW7"/>
<keyword evidence="7" id="KW-1185">Reference proteome</keyword>
<evidence type="ECO:0000256" key="2">
    <source>
        <dbReference type="ARBA" id="ARBA00022729"/>
    </source>
</evidence>
<keyword evidence="2 5" id="KW-0732">Signal</keyword>
<evidence type="ECO:0000313" key="7">
    <source>
        <dbReference type="Proteomes" id="UP000472275"/>
    </source>
</evidence>
<dbReference type="PANTHER" id="PTHR12080:SF121">
    <property type="entry name" value="IG-LIKE DOMAIN-CONTAINING PROTEIN-RELATED"/>
    <property type="match status" value="1"/>
</dbReference>
<reference evidence="6" key="1">
    <citation type="submission" date="2025-08" db="UniProtKB">
        <authorList>
            <consortium name="Ensembl"/>
        </authorList>
    </citation>
    <scope>IDENTIFICATION</scope>
</reference>